<dbReference type="EMBL" id="CP095073">
    <property type="protein sequence ID" value="UOQ44698.1"/>
    <property type="molecule type" value="Genomic_DNA"/>
</dbReference>
<protein>
    <submittedName>
        <fullName evidence="1">YaaL family protein</fullName>
    </submittedName>
</protein>
<organism evidence="1 2">
    <name type="scientific">Halobacillus salinarum</name>
    <dbReference type="NCBI Taxonomy" id="2932257"/>
    <lineage>
        <taxon>Bacteria</taxon>
        <taxon>Bacillati</taxon>
        <taxon>Bacillota</taxon>
        <taxon>Bacilli</taxon>
        <taxon>Bacillales</taxon>
        <taxon>Bacillaceae</taxon>
        <taxon>Halobacillus</taxon>
    </lineage>
</organism>
<dbReference type="InterPro" id="IPR019644">
    <property type="entry name" value="DUF2508"/>
</dbReference>
<reference evidence="1 2" key="1">
    <citation type="submission" date="2022-04" db="EMBL/GenBank/DDBJ databases">
        <title>Halobacillus sp. isolated from saltern.</title>
        <authorList>
            <person name="Won M."/>
            <person name="Lee C.-M."/>
            <person name="Woen H.-Y."/>
            <person name="Kwon S.-W."/>
        </authorList>
    </citation>
    <scope>NUCLEOTIDE SEQUENCE [LARGE SCALE GENOMIC DNA]</scope>
    <source>
        <strain evidence="1 2">SSBR10-3</strain>
    </source>
</reference>
<accession>A0ABY4EKT0</accession>
<keyword evidence="2" id="KW-1185">Reference proteome</keyword>
<name>A0ABY4EKT0_9BACI</name>
<dbReference type="Pfam" id="PF10704">
    <property type="entry name" value="DUF2508"/>
    <property type="match status" value="1"/>
</dbReference>
<dbReference type="RefSeq" id="WP_244710864.1">
    <property type="nucleotide sequence ID" value="NZ_CP095073.1"/>
</dbReference>
<evidence type="ECO:0000313" key="1">
    <source>
        <dbReference type="EMBL" id="UOQ44698.1"/>
    </source>
</evidence>
<dbReference type="Proteomes" id="UP000831787">
    <property type="component" value="Chromosome"/>
</dbReference>
<evidence type="ECO:0000313" key="2">
    <source>
        <dbReference type="Proteomes" id="UP000831787"/>
    </source>
</evidence>
<gene>
    <name evidence="1" type="ORF">MUN89_01670</name>
</gene>
<sequence>MVVIFGRKKIRKKDIDQKLLTDIRSLKAEWETLDNIIEHSVDPSESGLADLALVKAKYFYLLREARFRGVSALS</sequence>
<proteinExistence type="predicted"/>